<dbReference type="EMBL" id="QTSX02002874">
    <property type="protein sequence ID" value="KAJ9074021.1"/>
    <property type="molecule type" value="Genomic_DNA"/>
</dbReference>
<organism evidence="1 2">
    <name type="scientific">Entomophthora muscae</name>
    <dbReference type="NCBI Taxonomy" id="34485"/>
    <lineage>
        <taxon>Eukaryota</taxon>
        <taxon>Fungi</taxon>
        <taxon>Fungi incertae sedis</taxon>
        <taxon>Zoopagomycota</taxon>
        <taxon>Entomophthoromycotina</taxon>
        <taxon>Entomophthoromycetes</taxon>
        <taxon>Entomophthorales</taxon>
        <taxon>Entomophthoraceae</taxon>
        <taxon>Entomophthora</taxon>
    </lineage>
</organism>
<sequence>MDYLSVESFPREIHDIDGKTVDVAKLAQDRLLILITLKVNPLDPWIVIDLQATWCQVCPPLLKTINLYGLNDSANVSSLVDPFNHLVLKPTEEELELFRLLLRLDAFFLVLSPGPVDEVRKIQSETKFGAFPFIVDKDLSLAGSIRLRLSATQIWPAILHIEPSLRLRPIHFGRAPGFYGISVLMSYLKGQREKIENQSLDVLQESALVLSRIKSLLKSSPPPTTETPLPMSMLLDIFDFLSPSSLAISAQVCRTFNYVSLLALRDLLLLWMKEVKQCCPRTLEGHIISHDQLNHLGPFSDKPDSILRKPYPISRLRDATNKLRQVITSYMLLGDKVLVSY</sequence>
<proteinExistence type="predicted"/>
<comment type="caution">
    <text evidence="1">The sequence shown here is derived from an EMBL/GenBank/DDBJ whole genome shotgun (WGS) entry which is preliminary data.</text>
</comment>
<accession>A0ACC2TI09</accession>
<name>A0ACC2TI09_9FUNG</name>
<keyword evidence="2" id="KW-1185">Reference proteome</keyword>
<protein>
    <submittedName>
        <fullName evidence="1">Uncharacterized protein</fullName>
    </submittedName>
</protein>
<gene>
    <name evidence="1" type="ORF">DSO57_1010324</name>
</gene>
<evidence type="ECO:0000313" key="2">
    <source>
        <dbReference type="Proteomes" id="UP001165960"/>
    </source>
</evidence>
<evidence type="ECO:0000313" key="1">
    <source>
        <dbReference type="EMBL" id="KAJ9074021.1"/>
    </source>
</evidence>
<reference evidence="1" key="1">
    <citation type="submission" date="2022-04" db="EMBL/GenBank/DDBJ databases">
        <title>Genome of the entomopathogenic fungus Entomophthora muscae.</title>
        <authorList>
            <person name="Elya C."/>
            <person name="Lovett B.R."/>
            <person name="Lee E."/>
            <person name="Macias A.M."/>
            <person name="Hajek A.E."/>
            <person name="De Bivort B.L."/>
            <person name="Kasson M.T."/>
            <person name="De Fine Licht H.H."/>
            <person name="Stajich J.E."/>
        </authorList>
    </citation>
    <scope>NUCLEOTIDE SEQUENCE</scope>
    <source>
        <strain evidence="1">Berkeley</strain>
    </source>
</reference>
<dbReference type="Proteomes" id="UP001165960">
    <property type="component" value="Unassembled WGS sequence"/>
</dbReference>